<dbReference type="EC" id="3.4.24.-" evidence="6"/>
<dbReference type="GO" id="GO:0016787">
    <property type="term" value="F:hydrolase activity"/>
    <property type="evidence" value="ECO:0007669"/>
    <property type="project" value="UniProtKB-KW"/>
</dbReference>
<evidence type="ECO:0000256" key="2">
    <source>
        <dbReference type="ARBA" id="ARBA00004613"/>
    </source>
</evidence>
<dbReference type="PRINTS" id="PR00313">
    <property type="entry name" value="CABNDNGRPT"/>
</dbReference>
<dbReference type="InterPro" id="IPR013858">
    <property type="entry name" value="Peptidase_M10B_C"/>
</dbReference>
<gene>
    <name evidence="6" type="primary">aprA_2</name>
    <name evidence="6" type="ORF">MBUL_01647</name>
</gene>
<dbReference type="InterPro" id="IPR011049">
    <property type="entry name" value="Serralysin-like_metalloprot_C"/>
</dbReference>
<protein>
    <submittedName>
        <fullName evidence="6">Metallopeptidase AprA</fullName>
        <ecNumber evidence="6">3.4.24.-</ecNumber>
    </submittedName>
</protein>
<sequence length="333" mass="34522">MENASVVTIKSSLPLDAHTIDIYSYDDQVSYSHQVETGFRASLSEDIFFDVVGSGFSYEAGPYPVTGVTNGVTLFYGASPLLEIQGLAITAEQALDYREQDAGSVRATILSGDDTLTGSKYADLLDGYAGADSMTGGGGDDVYIVDNAGDRVFERPMSGTDQVEASISFSLGKQFIENLTLTGNAAINGTGNTLDNVLLGNDAANKLKGGGGGDILVGGAGKDTLTGGVGNDTFAFQAISDSPTGKTYDMITDFALGQDRIDLSAIQAVTGAEGDQGFTFIGNAALAQAGDLHMRVSGSSTFLEGDVDGNGRADFQILLKSVVGDLQATDFIL</sequence>
<evidence type="ECO:0000256" key="3">
    <source>
        <dbReference type="ARBA" id="ARBA00022525"/>
    </source>
</evidence>
<dbReference type="EMBL" id="LR743504">
    <property type="protein sequence ID" value="CAA2102364.1"/>
    <property type="molecule type" value="Genomic_DNA"/>
</dbReference>
<dbReference type="PROSITE" id="PS00330">
    <property type="entry name" value="HEMOLYSIN_CALCIUM"/>
    <property type="match status" value="1"/>
</dbReference>
<dbReference type="SUPFAM" id="SSF51120">
    <property type="entry name" value="beta-Roll"/>
    <property type="match status" value="1"/>
</dbReference>
<dbReference type="Gene3D" id="2.150.10.10">
    <property type="entry name" value="Serralysin-like metalloprotease, C-terminal"/>
    <property type="match status" value="1"/>
</dbReference>
<dbReference type="Pfam" id="PF08548">
    <property type="entry name" value="Peptidase_M10_C"/>
    <property type="match status" value="1"/>
</dbReference>
<dbReference type="GO" id="GO:0005509">
    <property type="term" value="F:calcium ion binding"/>
    <property type="evidence" value="ECO:0007669"/>
    <property type="project" value="InterPro"/>
</dbReference>
<dbReference type="InterPro" id="IPR001343">
    <property type="entry name" value="Hemolysn_Ca-bd"/>
</dbReference>
<accession>A0A679IYR9</accession>
<evidence type="ECO:0000256" key="1">
    <source>
        <dbReference type="ARBA" id="ARBA00001913"/>
    </source>
</evidence>
<evidence type="ECO:0000313" key="6">
    <source>
        <dbReference type="EMBL" id="CAA2102364.1"/>
    </source>
</evidence>
<feature type="domain" description="Peptidase M10 serralysin C-terminal" evidence="5">
    <location>
        <begin position="217"/>
        <end position="332"/>
    </location>
</feature>
<dbReference type="InterPro" id="IPR018511">
    <property type="entry name" value="Hemolysin-typ_Ca-bd_CS"/>
</dbReference>
<keyword evidence="6" id="KW-0378">Hydrolase</keyword>
<proteinExistence type="predicted"/>
<name>A0A679IYR9_9HYPH</name>
<comment type="cofactor">
    <cofactor evidence="1">
        <name>Ca(2+)</name>
        <dbReference type="ChEBI" id="CHEBI:29108"/>
    </cofactor>
</comment>
<keyword evidence="3" id="KW-0964">Secreted</keyword>
<dbReference type="Pfam" id="PF00353">
    <property type="entry name" value="HemolysinCabind"/>
    <property type="match status" value="1"/>
</dbReference>
<evidence type="ECO:0000256" key="4">
    <source>
        <dbReference type="ARBA" id="ARBA00022737"/>
    </source>
</evidence>
<organism evidence="6">
    <name type="scientific">Methylobacterium bullatum</name>
    <dbReference type="NCBI Taxonomy" id="570505"/>
    <lineage>
        <taxon>Bacteria</taxon>
        <taxon>Pseudomonadati</taxon>
        <taxon>Pseudomonadota</taxon>
        <taxon>Alphaproteobacteria</taxon>
        <taxon>Hyphomicrobiales</taxon>
        <taxon>Methylobacteriaceae</taxon>
        <taxon>Methylobacterium</taxon>
    </lineage>
</organism>
<comment type="subcellular location">
    <subcellularLocation>
        <location evidence="2">Secreted</location>
    </subcellularLocation>
</comment>
<dbReference type="GO" id="GO:0005615">
    <property type="term" value="C:extracellular space"/>
    <property type="evidence" value="ECO:0007669"/>
    <property type="project" value="InterPro"/>
</dbReference>
<keyword evidence="4" id="KW-0677">Repeat</keyword>
<reference evidence="6" key="1">
    <citation type="submission" date="2019-12" db="EMBL/GenBank/DDBJ databases">
        <authorList>
            <person name="Cremers G."/>
        </authorList>
    </citation>
    <scope>NUCLEOTIDE SEQUENCE</scope>
    <source>
        <strain evidence="6">Mbul1</strain>
    </source>
</reference>
<dbReference type="AlphaFoldDB" id="A0A679IYR9"/>
<evidence type="ECO:0000259" key="5">
    <source>
        <dbReference type="Pfam" id="PF08548"/>
    </source>
</evidence>